<accession>A0A1H4DJM8</accession>
<dbReference type="AlphaFoldDB" id="A0A1H4DJM8"/>
<protein>
    <submittedName>
        <fullName evidence="1">Uncharacterized protein</fullName>
    </submittedName>
</protein>
<evidence type="ECO:0000313" key="2">
    <source>
        <dbReference type="Proteomes" id="UP000199397"/>
    </source>
</evidence>
<organism evidence="1 2">
    <name type="scientific">Thiothrix caldifontis</name>
    <dbReference type="NCBI Taxonomy" id="525918"/>
    <lineage>
        <taxon>Bacteria</taxon>
        <taxon>Pseudomonadati</taxon>
        <taxon>Pseudomonadota</taxon>
        <taxon>Gammaproteobacteria</taxon>
        <taxon>Thiotrichales</taxon>
        <taxon>Thiotrichaceae</taxon>
        <taxon>Thiothrix</taxon>
    </lineage>
</organism>
<sequence>MSQNVTGIVFENGEYWFLYSIPGNSNAIGGVIQGNATSNAGNIASSNGRDFNITELKLYDISSLQGTYTTKSKLSGEITYTDMPSSMVTFASTYNADYEKTPSLSALTGTYAGDAASSEGTASAITNISSTGQIIGTDASGCKFTGTATPHSRGNVYNVTVTFSNEICTNSGTQVSGVAYFDSSTQQLYSAALNSTRTDGFLFIGTKE</sequence>
<proteinExistence type="predicted"/>
<name>A0A1H4DJM8_9GAMM</name>
<reference evidence="1 2" key="1">
    <citation type="submission" date="2016-10" db="EMBL/GenBank/DDBJ databases">
        <authorList>
            <person name="de Groot N.N."/>
        </authorList>
    </citation>
    <scope>NUCLEOTIDE SEQUENCE [LARGE SCALE GENOMIC DNA]</scope>
    <source>
        <strain evidence="1 2">DSM 21228</strain>
    </source>
</reference>
<dbReference type="Proteomes" id="UP000199397">
    <property type="component" value="Unassembled WGS sequence"/>
</dbReference>
<evidence type="ECO:0000313" key="1">
    <source>
        <dbReference type="EMBL" id="SEA72422.1"/>
    </source>
</evidence>
<dbReference type="EMBL" id="FNQP01000012">
    <property type="protein sequence ID" value="SEA72422.1"/>
    <property type="molecule type" value="Genomic_DNA"/>
</dbReference>
<gene>
    <name evidence="1" type="ORF">SAMN05660964_02253</name>
</gene>
<keyword evidence="2" id="KW-1185">Reference proteome</keyword>